<feature type="domain" description="Histidine kinase/HSP90-like ATPase" evidence="7">
    <location>
        <begin position="280"/>
        <end position="370"/>
    </location>
</feature>
<dbReference type="GO" id="GO:0046983">
    <property type="term" value="F:protein dimerization activity"/>
    <property type="evidence" value="ECO:0007669"/>
    <property type="project" value="InterPro"/>
</dbReference>
<keyword evidence="6" id="KW-0812">Transmembrane</keyword>
<dbReference type="Pfam" id="PF02518">
    <property type="entry name" value="HATPase_c"/>
    <property type="match status" value="1"/>
</dbReference>
<feature type="transmembrane region" description="Helical" evidence="6">
    <location>
        <begin position="108"/>
        <end position="127"/>
    </location>
</feature>
<evidence type="ECO:0000256" key="1">
    <source>
        <dbReference type="ARBA" id="ARBA00000085"/>
    </source>
</evidence>
<keyword evidence="6" id="KW-0472">Membrane</keyword>
<evidence type="ECO:0000256" key="4">
    <source>
        <dbReference type="ARBA" id="ARBA00022777"/>
    </source>
</evidence>
<evidence type="ECO:0000256" key="5">
    <source>
        <dbReference type="ARBA" id="ARBA00023012"/>
    </source>
</evidence>
<comment type="catalytic activity">
    <reaction evidence="1">
        <text>ATP + protein L-histidine = ADP + protein N-phospho-L-histidine.</text>
        <dbReference type="EC" id="2.7.13.3"/>
    </reaction>
</comment>
<organism evidence="8 9">
    <name type="scientific">Paenibacillus amylolyticus</name>
    <dbReference type="NCBI Taxonomy" id="1451"/>
    <lineage>
        <taxon>Bacteria</taxon>
        <taxon>Bacillati</taxon>
        <taxon>Bacillota</taxon>
        <taxon>Bacilli</taxon>
        <taxon>Bacillales</taxon>
        <taxon>Paenibacillaceae</taxon>
        <taxon>Paenibacillus</taxon>
    </lineage>
</organism>
<feature type="transmembrane region" description="Helical" evidence="6">
    <location>
        <begin position="134"/>
        <end position="152"/>
    </location>
</feature>
<dbReference type="GO" id="GO:0000155">
    <property type="term" value="F:phosphorelay sensor kinase activity"/>
    <property type="evidence" value="ECO:0007669"/>
    <property type="project" value="InterPro"/>
</dbReference>
<name>A0A100VT37_PAEAM</name>
<dbReference type="PANTHER" id="PTHR24421:SF63">
    <property type="entry name" value="SENSOR HISTIDINE KINASE DESK"/>
    <property type="match status" value="1"/>
</dbReference>
<dbReference type="EC" id="2.7.13.3" evidence="2"/>
<keyword evidence="5" id="KW-0902">Two-component regulatory system</keyword>
<dbReference type="AlphaFoldDB" id="A0A100VT37"/>
<dbReference type="Gene3D" id="3.30.565.10">
    <property type="entry name" value="Histidine kinase-like ATPase, C-terminal domain"/>
    <property type="match status" value="1"/>
</dbReference>
<evidence type="ECO:0000313" key="9">
    <source>
        <dbReference type="Proteomes" id="UP000069697"/>
    </source>
</evidence>
<evidence type="ECO:0000313" key="8">
    <source>
        <dbReference type="EMBL" id="GAS85408.1"/>
    </source>
</evidence>
<evidence type="ECO:0000256" key="3">
    <source>
        <dbReference type="ARBA" id="ARBA00022679"/>
    </source>
</evidence>
<keyword evidence="4" id="KW-0418">Kinase</keyword>
<dbReference type="InterPro" id="IPR011712">
    <property type="entry name" value="Sig_transdc_His_kin_sub3_dim/P"/>
</dbReference>
<accession>A0A100VT37</accession>
<reference evidence="8 9" key="1">
    <citation type="journal article" date="2016" name="Genome Announc.">
        <title>Draft Genome Sequence of Paenibacillus amylolyticus Heshi-A3, Isolated from Fermented Rice Bran in a Japanese Fermented Seafood Dish.</title>
        <authorList>
            <person name="Akuzawa S."/>
            <person name="Nagaoka J."/>
            <person name="Kanekatsu M."/>
            <person name="Kubota E."/>
            <person name="Ohtake R."/>
            <person name="Suzuki T."/>
            <person name="Kanesaki Y."/>
        </authorList>
    </citation>
    <scope>NUCLEOTIDE SEQUENCE [LARGE SCALE GENOMIC DNA]</scope>
    <source>
        <strain evidence="8 9">Heshi-A3</strain>
    </source>
</reference>
<dbReference type="InterPro" id="IPR036890">
    <property type="entry name" value="HATPase_C_sf"/>
</dbReference>
<keyword evidence="6" id="KW-1133">Transmembrane helix</keyword>
<dbReference type="CDD" id="cd16917">
    <property type="entry name" value="HATPase_UhpB-NarQ-NarX-like"/>
    <property type="match status" value="1"/>
</dbReference>
<keyword evidence="3" id="KW-0808">Transferase</keyword>
<dbReference type="Proteomes" id="UP000069697">
    <property type="component" value="Unassembled WGS sequence"/>
</dbReference>
<dbReference type="EMBL" id="BCNV01000009">
    <property type="protein sequence ID" value="GAS85408.1"/>
    <property type="molecule type" value="Genomic_DNA"/>
</dbReference>
<dbReference type="GO" id="GO:0016020">
    <property type="term" value="C:membrane"/>
    <property type="evidence" value="ECO:0007669"/>
    <property type="project" value="InterPro"/>
</dbReference>
<proteinExistence type="predicted"/>
<protein>
    <recommendedName>
        <fullName evidence="2">histidine kinase</fullName>
        <ecNumber evidence="2">2.7.13.3</ecNumber>
    </recommendedName>
</protein>
<feature type="transmembrane region" description="Helical" evidence="6">
    <location>
        <begin position="36"/>
        <end position="52"/>
    </location>
</feature>
<dbReference type="InterPro" id="IPR056374">
    <property type="entry name" value="DesK/YvfT_N"/>
</dbReference>
<evidence type="ECO:0000259" key="7">
    <source>
        <dbReference type="SMART" id="SM00387"/>
    </source>
</evidence>
<dbReference type="SMART" id="SM00387">
    <property type="entry name" value="HATPase_c"/>
    <property type="match status" value="1"/>
</dbReference>
<feature type="transmembrane region" description="Helical" evidence="6">
    <location>
        <begin position="12"/>
        <end position="30"/>
    </location>
</feature>
<gene>
    <name evidence="8" type="ORF">PAHA3_5532</name>
</gene>
<dbReference type="InterPro" id="IPR050482">
    <property type="entry name" value="Sensor_HK_TwoCompSys"/>
</dbReference>
<comment type="caution">
    <text evidence="8">The sequence shown here is derived from an EMBL/GenBank/DDBJ whole genome shotgun (WGS) entry which is preliminary data.</text>
</comment>
<evidence type="ECO:0000256" key="2">
    <source>
        <dbReference type="ARBA" id="ARBA00012438"/>
    </source>
</evidence>
<reference evidence="9" key="2">
    <citation type="submission" date="2016-01" db="EMBL/GenBank/DDBJ databases">
        <title>Draft Genome Sequence of Paenibacillus amylolyticus Heshi-A3 that Was Isolated from Fermented Rice Bran with Aging Salted Mackerel, Which Was Named Heshiko as Traditional Fermented Seafood in Japan.</title>
        <authorList>
            <person name="Akuzawa S."/>
            <person name="Nakagawa J."/>
            <person name="Kanekatsu T."/>
            <person name="Kubota E."/>
            <person name="Ohtake R."/>
            <person name="Suzuki T."/>
            <person name="Kanesaki Y."/>
        </authorList>
    </citation>
    <scope>NUCLEOTIDE SEQUENCE [LARGE SCALE GENOMIC DNA]</scope>
    <source>
        <strain evidence="9">Heshi-A3</strain>
    </source>
</reference>
<dbReference type="PANTHER" id="PTHR24421">
    <property type="entry name" value="NITRATE/NITRITE SENSOR PROTEIN NARX-RELATED"/>
    <property type="match status" value="1"/>
</dbReference>
<dbReference type="Pfam" id="PF07730">
    <property type="entry name" value="HisKA_3"/>
    <property type="match status" value="1"/>
</dbReference>
<dbReference type="SUPFAM" id="SSF55874">
    <property type="entry name" value="ATPase domain of HSP90 chaperone/DNA topoisomerase II/histidine kinase"/>
    <property type="match status" value="1"/>
</dbReference>
<sequence>MLQGFELFPKRYGVYPYIWMIYLAMPLYYLWNERGLQQYIGITAFIVFVLTYRQLYMNAGTYLFSYWLCMQMGCVLILSLIIDPNMFFLGFFTANFIGWYSEKRTFRFFLLIFAVIQTIPMVITIALDQLRTEQLLFFIPFYLIMLISPYGIKTMLDRQQLEAKLDEAHQHIKELIKREERMRIARDLHDTMGHTLSLITLKSELVTKLIAKNPERAIQEAREIERTSRAALREVRQLVSDMRAISIVEALADAKETLKSANIELRLIGKQGSYADVPDLTQNMASLCILESVTNIVKHSKATIGIIQIERIPDGIRIMVQDNGIGISSDKHHGNGLKGMSERLDLIDGSFQISSGSKGTRVVVFFPLIASEPQGGISL</sequence>
<dbReference type="Pfam" id="PF23540">
    <property type="entry name" value="DesK_N"/>
    <property type="match status" value="1"/>
</dbReference>
<dbReference type="RefSeq" id="WP_062837751.1">
    <property type="nucleotide sequence ID" value="NZ_BCNV01000009.1"/>
</dbReference>
<dbReference type="InterPro" id="IPR003594">
    <property type="entry name" value="HATPase_dom"/>
</dbReference>
<dbReference type="Gene3D" id="1.20.5.1930">
    <property type="match status" value="1"/>
</dbReference>
<evidence type="ECO:0000256" key="6">
    <source>
        <dbReference type="SAM" id="Phobius"/>
    </source>
</evidence>